<dbReference type="Proteomes" id="UP000887043">
    <property type="component" value="Unassembled WGS sequence"/>
</dbReference>
<evidence type="ECO:0000259" key="6">
    <source>
        <dbReference type="Pfam" id="PF04542"/>
    </source>
</evidence>
<dbReference type="InterPro" id="IPR007630">
    <property type="entry name" value="RNA_pol_sigma70_r4"/>
</dbReference>
<evidence type="ECO:0000256" key="1">
    <source>
        <dbReference type="ARBA" id="ARBA00010641"/>
    </source>
</evidence>
<reference evidence="8" key="1">
    <citation type="submission" date="2021-08" db="EMBL/GenBank/DDBJ databases">
        <title>Prevotella lacticifex sp. nov., isolated from rumen of cow.</title>
        <authorList>
            <person name="Shinkai T."/>
            <person name="Ikeyama N."/>
            <person name="Kumagai M."/>
            <person name="Ohmori H."/>
            <person name="Sakamoto M."/>
            <person name="Ohkuma M."/>
            <person name="Mitsumori M."/>
        </authorList>
    </citation>
    <scope>NUCLEOTIDE SEQUENCE</scope>
    <source>
        <strain evidence="8">DSM 11371</strain>
    </source>
</reference>
<sequence>MTRKEMTNERVQSDVRINSAERGGIGRSQIESLFKTHYTQMYHLALTLLFDEAESKDVVSDVFASLLSGRVVMRAVNAKAFLLASVHHRCLNALQHKQVQERFARLLTEDTDTLVSDNTTEEQMQMKELMRYVRKNLSPMEQEIFRLRYLREMTCQEVAEALNVSRQTVHTHLKQSVGKIRKYFNSNSKAI</sequence>
<dbReference type="GO" id="GO:0006352">
    <property type="term" value="P:DNA-templated transcription initiation"/>
    <property type="evidence" value="ECO:0007669"/>
    <property type="project" value="InterPro"/>
</dbReference>
<dbReference type="InterPro" id="IPR013324">
    <property type="entry name" value="RNA_pol_sigma_r3/r4-like"/>
</dbReference>
<evidence type="ECO:0000313" key="9">
    <source>
        <dbReference type="Proteomes" id="UP000887043"/>
    </source>
</evidence>
<dbReference type="InterPro" id="IPR007627">
    <property type="entry name" value="RNA_pol_sigma70_r2"/>
</dbReference>
<evidence type="ECO:0000256" key="3">
    <source>
        <dbReference type="ARBA" id="ARBA00023082"/>
    </source>
</evidence>
<dbReference type="RefSeq" id="WP_050787957.1">
    <property type="nucleotide sequence ID" value="NZ_BPTR01000001.1"/>
</dbReference>
<dbReference type="SUPFAM" id="SSF88946">
    <property type="entry name" value="Sigma2 domain of RNA polymerase sigma factors"/>
    <property type="match status" value="1"/>
</dbReference>
<dbReference type="InterPro" id="IPR014284">
    <property type="entry name" value="RNA_pol_sigma-70_dom"/>
</dbReference>
<protein>
    <recommendedName>
        <fullName evidence="10">Sigma-70 family RNA polymerase sigma factor</fullName>
    </recommendedName>
</protein>
<gene>
    <name evidence="8" type="ORF">PRRU23_21040</name>
</gene>
<dbReference type="Gene3D" id="1.10.10.10">
    <property type="entry name" value="Winged helix-like DNA-binding domain superfamily/Winged helix DNA-binding domain"/>
    <property type="match status" value="1"/>
</dbReference>
<dbReference type="AlphaFoldDB" id="A0AA37MM28"/>
<accession>A0AA37MM28</accession>
<evidence type="ECO:0000256" key="5">
    <source>
        <dbReference type="ARBA" id="ARBA00023163"/>
    </source>
</evidence>
<feature type="domain" description="RNA polymerase sigma-70 region 2" evidence="6">
    <location>
        <begin position="33"/>
        <end position="97"/>
    </location>
</feature>
<dbReference type="InterPro" id="IPR036388">
    <property type="entry name" value="WH-like_DNA-bd_sf"/>
</dbReference>
<dbReference type="Pfam" id="PF04542">
    <property type="entry name" value="Sigma70_r2"/>
    <property type="match status" value="1"/>
</dbReference>
<evidence type="ECO:0000259" key="7">
    <source>
        <dbReference type="Pfam" id="PF04545"/>
    </source>
</evidence>
<proteinExistence type="inferred from homology"/>
<dbReference type="PANTHER" id="PTHR43133:SF46">
    <property type="entry name" value="RNA POLYMERASE SIGMA-70 FACTOR ECF SUBFAMILY"/>
    <property type="match status" value="1"/>
</dbReference>
<dbReference type="PANTHER" id="PTHR43133">
    <property type="entry name" value="RNA POLYMERASE ECF-TYPE SIGMA FACTO"/>
    <property type="match status" value="1"/>
</dbReference>
<organism evidence="8 9">
    <name type="scientific">Segatella bryantii</name>
    <name type="common">Prevotella bryantii</name>
    <dbReference type="NCBI Taxonomy" id="77095"/>
    <lineage>
        <taxon>Bacteria</taxon>
        <taxon>Pseudomonadati</taxon>
        <taxon>Bacteroidota</taxon>
        <taxon>Bacteroidia</taxon>
        <taxon>Bacteroidales</taxon>
        <taxon>Prevotellaceae</taxon>
        <taxon>Segatella</taxon>
    </lineage>
</organism>
<keyword evidence="3" id="KW-0731">Sigma factor</keyword>
<comment type="similarity">
    <text evidence="1">Belongs to the sigma-70 factor family. ECF subfamily.</text>
</comment>
<evidence type="ECO:0000313" key="8">
    <source>
        <dbReference type="EMBL" id="GJG28404.1"/>
    </source>
</evidence>
<dbReference type="GO" id="GO:0003677">
    <property type="term" value="F:DNA binding"/>
    <property type="evidence" value="ECO:0007669"/>
    <property type="project" value="UniProtKB-KW"/>
</dbReference>
<comment type="caution">
    <text evidence="8">The sequence shown here is derived from an EMBL/GenBank/DDBJ whole genome shotgun (WGS) entry which is preliminary data.</text>
</comment>
<dbReference type="Pfam" id="PF04545">
    <property type="entry name" value="Sigma70_r4"/>
    <property type="match status" value="1"/>
</dbReference>
<dbReference type="NCBIfam" id="TIGR02937">
    <property type="entry name" value="sigma70-ECF"/>
    <property type="match status" value="1"/>
</dbReference>
<keyword evidence="4" id="KW-0238">DNA-binding</keyword>
<dbReference type="InterPro" id="IPR013325">
    <property type="entry name" value="RNA_pol_sigma_r2"/>
</dbReference>
<evidence type="ECO:0000256" key="4">
    <source>
        <dbReference type="ARBA" id="ARBA00023125"/>
    </source>
</evidence>
<keyword evidence="5" id="KW-0804">Transcription</keyword>
<dbReference type="InterPro" id="IPR039425">
    <property type="entry name" value="RNA_pol_sigma-70-like"/>
</dbReference>
<evidence type="ECO:0008006" key="10">
    <source>
        <dbReference type="Google" id="ProtNLM"/>
    </source>
</evidence>
<dbReference type="GO" id="GO:0016987">
    <property type="term" value="F:sigma factor activity"/>
    <property type="evidence" value="ECO:0007669"/>
    <property type="project" value="UniProtKB-KW"/>
</dbReference>
<keyword evidence="2" id="KW-0805">Transcription regulation</keyword>
<dbReference type="Gene3D" id="1.10.1740.10">
    <property type="match status" value="1"/>
</dbReference>
<dbReference type="SUPFAM" id="SSF88659">
    <property type="entry name" value="Sigma3 and sigma4 domains of RNA polymerase sigma factors"/>
    <property type="match status" value="1"/>
</dbReference>
<evidence type="ECO:0000256" key="2">
    <source>
        <dbReference type="ARBA" id="ARBA00023015"/>
    </source>
</evidence>
<feature type="domain" description="RNA polymerase sigma-70 region 4" evidence="7">
    <location>
        <begin position="136"/>
        <end position="182"/>
    </location>
</feature>
<name>A0AA37MM28_SEGBR</name>
<dbReference type="EMBL" id="BPTR01000001">
    <property type="protein sequence ID" value="GJG28404.1"/>
    <property type="molecule type" value="Genomic_DNA"/>
</dbReference>